<dbReference type="PANTHER" id="PTHR21621:SF0">
    <property type="entry name" value="BETA-CITRYLGLUTAMATE SYNTHASE B-RELATED"/>
    <property type="match status" value="1"/>
</dbReference>
<evidence type="ECO:0000313" key="2">
    <source>
        <dbReference type="EMBL" id="MFD1539004.1"/>
    </source>
</evidence>
<dbReference type="PANTHER" id="PTHR21621">
    <property type="entry name" value="RIBOSOMAL PROTEIN S6 MODIFICATION PROTEIN"/>
    <property type="match status" value="1"/>
</dbReference>
<dbReference type="Pfam" id="PF21068">
    <property type="entry name" value="ATPgraspMvdD"/>
    <property type="match status" value="1"/>
</dbReference>
<organism evidence="2 3">
    <name type="scientific">Nonomuraea guangzhouensis</name>
    <dbReference type="NCBI Taxonomy" id="1291555"/>
    <lineage>
        <taxon>Bacteria</taxon>
        <taxon>Bacillati</taxon>
        <taxon>Actinomycetota</taxon>
        <taxon>Actinomycetes</taxon>
        <taxon>Streptosporangiales</taxon>
        <taxon>Streptosporangiaceae</taxon>
        <taxon>Nonomuraea</taxon>
    </lineage>
</organism>
<dbReference type="Gene3D" id="3.30.470.20">
    <property type="entry name" value="ATP-grasp fold, B domain"/>
    <property type="match status" value="1"/>
</dbReference>
<dbReference type="SUPFAM" id="SSF56059">
    <property type="entry name" value="Glutathione synthetase ATP-binding domain-like"/>
    <property type="match status" value="1"/>
</dbReference>
<gene>
    <name evidence="2" type="primary">tgmB</name>
    <name evidence="2" type="ORF">ACFSJ0_18250</name>
</gene>
<evidence type="ECO:0000259" key="1">
    <source>
        <dbReference type="Pfam" id="PF21068"/>
    </source>
</evidence>
<dbReference type="InterPro" id="IPR026449">
    <property type="entry name" value="GRASP_SAV_5884"/>
</dbReference>
<sequence>MLVVTSPADETANTVIRALQERGVHVARVDPADIGAGLTFSARIGDGRDWWSGQLVTPSRNTHLEKIGAVYYRRPSPLRSDATDEQARLFAINEVRHGLGGLLRNLPNSRYVNHPGATERADFKIAQLQAAAHLGMRIPNTLVTNDLDAAREFALHHVHVIYKSFRSVPVTPDGRVGAIWTQRVKPDELDYSVSMTAHMFQEKIRKSSDARVTVVGRQVFATRITHPDDAIDWREGDWDDLVYGHIDVPEVIRSALYAYLEHFGLVFGCFDFVLEDGEFGEAWTFMECNPNGQWAWLPNFGAIAQAFADVLLEGWWP</sequence>
<evidence type="ECO:0000313" key="3">
    <source>
        <dbReference type="Proteomes" id="UP001597097"/>
    </source>
</evidence>
<reference evidence="3" key="1">
    <citation type="journal article" date="2019" name="Int. J. Syst. Evol. Microbiol.">
        <title>The Global Catalogue of Microorganisms (GCM) 10K type strain sequencing project: providing services to taxonomists for standard genome sequencing and annotation.</title>
        <authorList>
            <consortium name="The Broad Institute Genomics Platform"/>
            <consortium name="The Broad Institute Genome Sequencing Center for Infectious Disease"/>
            <person name="Wu L."/>
            <person name="Ma J."/>
        </authorList>
    </citation>
    <scope>NUCLEOTIDE SEQUENCE [LARGE SCALE GENOMIC DNA]</scope>
    <source>
        <strain evidence="3">CGMCC 1.15399</strain>
    </source>
</reference>
<feature type="domain" description="MvdD-like pre-ATP grasp" evidence="1">
    <location>
        <begin position="2"/>
        <end position="114"/>
    </location>
</feature>
<dbReference type="EMBL" id="JBHUCM010000015">
    <property type="protein sequence ID" value="MFD1539004.1"/>
    <property type="molecule type" value="Genomic_DNA"/>
</dbReference>
<keyword evidence="3" id="KW-1185">Reference proteome</keyword>
<protein>
    <submittedName>
        <fullName evidence="2">ATP-grasp ribosomal peptide maturase</fullName>
    </submittedName>
</protein>
<name>A0ABW4G9G2_9ACTN</name>
<comment type="caution">
    <text evidence="2">The sequence shown here is derived from an EMBL/GenBank/DDBJ whole genome shotgun (WGS) entry which is preliminary data.</text>
</comment>
<dbReference type="Proteomes" id="UP001597097">
    <property type="component" value="Unassembled WGS sequence"/>
</dbReference>
<accession>A0ABW4G9G2</accession>
<proteinExistence type="predicted"/>
<dbReference type="RefSeq" id="WP_308127599.1">
    <property type="nucleotide sequence ID" value="NZ_JAHKRM010000069.1"/>
</dbReference>
<dbReference type="NCBIfam" id="TIGR04187">
    <property type="entry name" value="GRASP_SAV_5884"/>
    <property type="match status" value="1"/>
</dbReference>
<dbReference type="InterPro" id="IPR048936">
    <property type="entry name" value="MvdD-like_ATPgrasp"/>
</dbReference>